<reference evidence="1" key="2">
    <citation type="journal article" date="2021" name="PeerJ">
        <title>Extensive microbial diversity within the chicken gut microbiome revealed by metagenomics and culture.</title>
        <authorList>
            <person name="Gilroy R."/>
            <person name="Ravi A."/>
            <person name="Getino M."/>
            <person name="Pursley I."/>
            <person name="Horton D.L."/>
            <person name="Alikhan N.F."/>
            <person name="Baker D."/>
            <person name="Gharbi K."/>
            <person name="Hall N."/>
            <person name="Watson M."/>
            <person name="Adriaenssens E.M."/>
            <person name="Foster-Nyarko E."/>
            <person name="Jarju S."/>
            <person name="Secka A."/>
            <person name="Antonio M."/>
            <person name="Oren A."/>
            <person name="Chaudhuri R.R."/>
            <person name="La Ragione R."/>
            <person name="Hildebrand F."/>
            <person name="Pallen M.J."/>
        </authorList>
    </citation>
    <scope>NUCLEOTIDE SEQUENCE</scope>
    <source>
        <strain evidence="1">B2-16538</strain>
    </source>
</reference>
<sequence length="202" mass="21127">IMGGKGVDIVPGEASGLLSDGDLIYGDVRPDMLSSLSDALIPLMGKISAAADSLGHAAGNVSGILDESARKKIESLLESLQATALNAERISGALGERADELGAFAGDLATLSSGLMSVVEKADTAMAKVNGVVSDLDDADIKSMAESLERLLELMQSPDGTVGRLLHDPKVYDSLESLLLEADSLVKKISENPRKYVRISLF</sequence>
<accession>A0A9D9J1I1</accession>
<comment type="caution">
    <text evidence="1">The sequence shown here is derived from an EMBL/GenBank/DDBJ whole genome shotgun (WGS) entry which is preliminary data.</text>
</comment>
<protein>
    <recommendedName>
        <fullName evidence="3">MCE family protein</fullName>
    </recommendedName>
</protein>
<dbReference type="EMBL" id="JADILX010000012">
    <property type="protein sequence ID" value="MBO8484918.1"/>
    <property type="molecule type" value="Genomic_DNA"/>
</dbReference>
<dbReference type="AlphaFoldDB" id="A0A9D9J1I1"/>
<gene>
    <name evidence="1" type="ORF">IAB78_00645</name>
</gene>
<name>A0A9D9J1I1_9BACT</name>
<evidence type="ECO:0000313" key="1">
    <source>
        <dbReference type="EMBL" id="MBO8484918.1"/>
    </source>
</evidence>
<reference evidence="1" key="1">
    <citation type="submission" date="2020-10" db="EMBL/GenBank/DDBJ databases">
        <authorList>
            <person name="Gilroy R."/>
        </authorList>
    </citation>
    <scope>NUCLEOTIDE SEQUENCE</scope>
    <source>
        <strain evidence="1">B2-16538</strain>
    </source>
</reference>
<evidence type="ECO:0000313" key="2">
    <source>
        <dbReference type="Proteomes" id="UP000823750"/>
    </source>
</evidence>
<dbReference type="Proteomes" id="UP000823750">
    <property type="component" value="Unassembled WGS sequence"/>
</dbReference>
<proteinExistence type="predicted"/>
<feature type="non-terminal residue" evidence="1">
    <location>
        <position position="1"/>
    </location>
</feature>
<evidence type="ECO:0008006" key="3">
    <source>
        <dbReference type="Google" id="ProtNLM"/>
    </source>
</evidence>
<organism evidence="1 2">
    <name type="scientific">Candidatus Cryptobacteroides excrementavium</name>
    <dbReference type="NCBI Taxonomy" id="2840759"/>
    <lineage>
        <taxon>Bacteria</taxon>
        <taxon>Pseudomonadati</taxon>
        <taxon>Bacteroidota</taxon>
        <taxon>Bacteroidia</taxon>
        <taxon>Bacteroidales</taxon>
        <taxon>Candidatus Cryptobacteroides</taxon>
    </lineage>
</organism>